<dbReference type="EMBL" id="CP014841">
    <property type="protein sequence ID" value="AND70271.1"/>
    <property type="molecule type" value="Genomic_DNA"/>
</dbReference>
<dbReference type="Proteomes" id="UP000077255">
    <property type="component" value="Chromosome"/>
</dbReference>
<organism evidence="1 2">
    <name type="scientific">Dyella thiooxydans</name>
    <dbReference type="NCBI Taxonomy" id="445710"/>
    <lineage>
        <taxon>Bacteria</taxon>
        <taxon>Pseudomonadati</taxon>
        <taxon>Pseudomonadota</taxon>
        <taxon>Gammaproteobacteria</taxon>
        <taxon>Lysobacterales</taxon>
        <taxon>Rhodanobacteraceae</taxon>
        <taxon>Dyella</taxon>
    </lineage>
</organism>
<evidence type="ECO:0000313" key="1">
    <source>
        <dbReference type="EMBL" id="AND70271.1"/>
    </source>
</evidence>
<dbReference type="KEGG" id="dtx:ATSB10_28170"/>
<keyword evidence="2" id="KW-1185">Reference proteome</keyword>
<dbReference type="AlphaFoldDB" id="A0A160N2X0"/>
<reference evidence="1 2" key="1">
    <citation type="submission" date="2016-02" db="EMBL/GenBank/DDBJ databases">
        <title>Complete genome sequencing and analysis of ATSB10, Dyella thiooxydans isolated from rhizosphere soil of sunflower (Helianthus annuus L.).</title>
        <authorList>
            <person name="Lee Y."/>
            <person name="Hwangbo K."/>
            <person name="Chung H."/>
            <person name="Yoo J."/>
            <person name="Kim K.Y."/>
            <person name="Sa T.M."/>
            <person name="Um Y."/>
            <person name="Madhaiyan M."/>
        </authorList>
    </citation>
    <scope>NUCLEOTIDE SEQUENCE [LARGE SCALE GENOMIC DNA]</scope>
    <source>
        <strain evidence="1 2">ATSB10</strain>
    </source>
</reference>
<sequence length="41" mass="4788">MIKQRRAWLEMYEAGTPLAVIEKKAPLIAQAIRRQGWLPRP</sequence>
<accession>A0A160N2X0</accession>
<evidence type="ECO:0000313" key="2">
    <source>
        <dbReference type="Proteomes" id="UP000077255"/>
    </source>
</evidence>
<gene>
    <name evidence="1" type="ORF">ATSB10_28170</name>
</gene>
<proteinExistence type="predicted"/>
<name>A0A160N2X0_9GAMM</name>
<dbReference type="PATRIC" id="fig|445710.3.peg.2812"/>
<protein>
    <submittedName>
        <fullName evidence="1">Uncharacterized protein</fullName>
    </submittedName>
</protein>